<dbReference type="OrthoDB" id="2972467at2"/>
<dbReference type="PANTHER" id="PTHR32305">
    <property type="match status" value="1"/>
</dbReference>
<proteinExistence type="predicted"/>
<evidence type="ECO:0008006" key="3">
    <source>
        <dbReference type="Google" id="ProtNLM"/>
    </source>
</evidence>
<accession>A0A135W3P9</accession>
<evidence type="ECO:0000313" key="2">
    <source>
        <dbReference type="Proteomes" id="UP000070513"/>
    </source>
</evidence>
<comment type="caution">
    <text evidence="1">The sequence shown here is derived from an EMBL/GenBank/DDBJ whole genome shotgun (WGS) entry which is preliminary data.</text>
</comment>
<dbReference type="InterPro" id="IPR022385">
    <property type="entry name" value="Rhs_assc_core"/>
</dbReference>
<gene>
    <name evidence="1" type="ORF">AU378_19415</name>
</gene>
<dbReference type="RefSeq" id="WP_062653098.1">
    <property type="nucleotide sequence ID" value="NZ_LPUR01000018.1"/>
</dbReference>
<organism evidence="1 2">
    <name type="scientific">Chryseobacterium kwangjuense</name>
    <dbReference type="NCBI Taxonomy" id="267125"/>
    <lineage>
        <taxon>Bacteria</taxon>
        <taxon>Pseudomonadati</taxon>
        <taxon>Bacteroidota</taxon>
        <taxon>Flavobacteriia</taxon>
        <taxon>Flavobacteriales</taxon>
        <taxon>Weeksellaceae</taxon>
        <taxon>Chryseobacterium group</taxon>
        <taxon>Chryseobacterium</taxon>
    </lineage>
</organism>
<dbReference type="PANTHER" id="PTHR32305:SF15">
    <property type="entry name" value="PROTEIN RHSA-RELATED"/>
    <property type="match status" value="1"/>
</dbReference>
<dbReference type="Gene3D" id="2.180.10.10">
    <property type="entry name" value="RHS repeat-associated core"/>
    <property type="match status" value="1"/>
</dbReference>
<sequence>MKKLFGTVTTDYLDGFQYENGTLKFFPTAEGYYNAETGKYVYNYTDHLGNTRLSYFKNGAGAEIIEESNYYPFGLKHEGYNVLSGNPSYKYKYNGKELQETGMYDYGFRQYMPDLGRWSSLDPLSELASSWTSYRYAYDNPLRYIDPKGLFESRKEARQYRREHNLEGSIKRQKDGSYAINDRDNRISYAKGNDSDLTASDTHDNDGVVESVLVIKAPYSQKDAFDLTTTDISLFENTTWKGMSTAQKSKLVWDAKKNY</sequence>
<reference evidence="1 2" key="2">
    <citation type="journal article" date="2016" name="Genome Announc.">
        <title>Draft Genome Sequence of a Biocontrol Rhizobacterium, Chryseobacterium kwangjuense Strain KJ1R5, Isolated from Pepper (Capsicum annuum).</title>
        <authorList>
            <person name="Jeong J.J."/>
            <person name="Park H."/>
            <person name="Park B.H."/>
            <person name="Mannaa M."/>
            <person name="Sang M.K."/>
            <person name="Choi I.G."/>
            <person name="Kim K.D."/>
        </authorList>
    </citation>
    <scope>NUCLEOTIDE SEQUENCE [LARGE SCALE GENOMIC DNA]</scope>
    <source>
        <strain evidence="1 2">KJ1R5</strain>
    </source>
</reference>
<dbReference type="EMBL" id="LPUR01000018">
    <property type="protein sequence ID" value="KXH79541.1"/>
    <property type="molecule type" value="Genomic_DNA"/>
</dbReference>
<dbReference type="AlphaFoldDB" id="A0A135W3P9"/>
<dbReference type="Proteomes" id="UP000070513">
    <property type="component" value="Unassembled WGS sequence"/>
</dbReference>
<protein>
    <recommendedName>
        <fullName evidence="3">RHS repeat-associated core domain-containing protein</fullName>
    </recommendedName>
</protein>
<reference evidence="2" key="1">
    <citation type="submission" date="2015-12" db="EMBL/GenBank/DDBJ databases">
        <title>Genome sequence of a biocontrol rhizobacterium Chryseobacterium kwangjuense strain KJ1R5 isolated from pepper (Capsicum annuum L.).</title>
        <authorList>
            <person name="Jeong J.-J."/>
            <person name="Park H."/>
            <person name="Mannaa M."/>
            <person name="Sang M.K."/>
            <person name="Choi I.-G."/>
            <person name="Kim K.D."/>
        </authorList>
    </citation>
    <scope>NUCLEOTIDE SEQUENCE [LARGE SCALE GENOMIC DNA]</scope>
    <source>
        <strain evidence="2">KJ1R5</strain>
    </source>
</reference>
<dbReference type="NCBIfam" id="TIGR03696">
    <property type="entry name" value="Rhs_assc_core"/>
    <property type="match status" value="1"/>
</dbReference>
<dbReference type="InterPro" id="IPR050708">
    <property type="entry name" value="T6SS_VgrG/RHS"/>
</dbReference>
<evidence type="ECO:0000313" key="1">
    <source>
        <dbReference type="EMBL" id="KXH79541.1"/>
    </source>
</evidence>
<name>A0A135W3P9_9FLAO</name>